<organism evidence="1 2">
    <name type="scientific">Necator americanus</name>
    <name type="common">Human hookworm</name>
    <dbReference type="NCBI Taxonomy" id="51031"/>
    <lineage>
        <taxon>Eukaryota</taxon>
        <taxon>Metazoa</taxon>
        <taxon>Ecdysozoa</taxon>
        <taxon>Nematoda</taxon>
        <taxon>Chromadorea</taxon>
        <taxon>Rhabditida</taxon>
        <taxon>Rhabditina</taxon>
        <taxon>Rhabditomorpha</taxon>
        <taxon>Strongyloidea</taxon>
        <taxon>Ancylostomatidae</taxon>
        <taxon>Bunostominae</taxon>
        <taxon>Necator</taxon>
    </lineage>
</organism>
<accession>W2TFT9</accession>
<dbReference type="AlphaFoldDB" id="W2TFT9"/>
<protein>
    <submittedName>
        <fullName evidence="1">Uncharacterized protein</fullName>
    </submittedName>
</protein>
<sequence>MSAYDRRYCVSLRFCRSANILDYILLLLLSTKVKEQPNDQVAAGRSAFAHLQTDSSKVAQRFRNWGLMLRKQREISSRRGKMVQYLNALRVDGLEKDFAREILVSKMRRVAGRQKLKTINWGSINEADTSKTTRDVAEELNVT</sequence>
<evidence type="ECO:0000313" key="1">
    <source>
        <dbReference type="EMBL" id="ETN80061.1"/>
    </source>
</evidence>
<name>W2TFT9_NECAM</name>
<keyword evidence="2" id="KW-1185">Reference proteome</keyword>
<gene>
    <name evidence="1" type="ORF">NECAME_09428</name>
</gene>
<reference evidence="2" key="1">
    <citation type="journal article" date="2014" name="Nat. Genet.">
        <title>Genome of the human hookworm Necator americanus.</title>
        <authorList>
            <person name="Tang Y.T."/>
            <person name="Gao X."/>
            <person name="Rosa B.A."/>
            <person name="Abubucker S."/>
            <person name="Hallsworth-Pepin K."/>
            <person name="Martin J."/>
            <person name="Tyagi R."/>
            <person name="Heizer E."/>
            <person name="Zhang X."/>
            <person name="Bhonagiri-Palsikar V."/>
            <person name="Minx P."/>
            <person name="Warren W.C."/>
            <person name="Wang Q."/>
            <person name="Zhan B."/>
            <person name="Hotez P.J."/>
            <person name="Sternberg P.W."/>
            <person name="Dougall A."/>
            <person name="Gaze S.T."/>
            <person name="Mulvenna J."/>
            <person name="Sotillo J."/>
            <person name="Ranganathan S."/>
            <person name="Rabelo E.M."/>
            <person name="Wilson R.K."/>
            <person name="Felgner P.L."/>
            <person name="Bethony J."/>
            <person name="Hawdon J.M."/>
            <person name="Gasser R.B."/>
            <person name="Loukas A."/>
            <person name="Mitreva M."/>
        </authorList>
    </citation>
    <scope>NUCLEOTIDE SEQUENCE [LARGE SCALE GENOMIC DNA]</scope>
</reference>
<dbReference type="Proteomes" id="UP000053676">
    <property type="component" value="Unassembled WGS sequence"/>
</dbReference>
<dbReference type="KEGG" id="nai:NECAME_09428"/>
<proteinExistence type="predicted"/>
<dbReference type="EMBL" id="KI659235">
    <property type="protein sequence ID" value="ETN80061.1"/>
    <property type="molecule type" value="Genomic_DNA"/>
</dbReference>
<evidence type="ECO:0000313" key="2">
    <source>
        <dbReference type="Proteomes" id="UP000053676"/>
    </source>
</evidence>